<dbReference type="Proteomes" id="UP000318834">
    <property type="component" value="Unassembled WGS sequence"/>
</dbReference>
<gene>
    <name evidence="4" type="ORF">E6H05_12615</name>
</gene>
<dbReference type="GO" id="GO:0046872">
    <property type="term" value="F:metal ion binding"/>
    <property type="evidence" value="ECO:0007669"/>
    <property type="project" value="UniProtKB-KW"/>
</dbReference>
<dbReference type="PANTHER" id="PTHR42796">
    <property type="entry name" value="FUMARYLACETOACETATE HYDROLASE DOMAIN-CONTAINING PROTEIN 2A-RELATED"/>
    <property type="match status" value="1"/>
</dbReference>
<comment type="caution">
    <text evidence="4">The sequence shown here is derived from an EMBL/GenBank/DDBJ whole genome shotgun (WGS) entry which is preliminary data.</text>
</comment>
<dbReference type="EMBL" id="VBAP01000114">
    <property type="protein sequence ID" value="TMI71360.1"/>
    <property type="molecule type" value="Genomic_DNA"/>
</dbReference>
<evidence type="ECO:0000313" key="5">
    <source>
        <dbReference type="Proteomes" id="UP000318834"/>
    </source>
</evidence>
<evidence type="ECO:0000259" key="3">
    <source>
        <dbReference type="Pfam" id="PF01557"/>
    </source>
</evidence>
<evidence type="ECO:0000256" key="1">
    <source>
        <dbReference type="ARBA" id="ARBA00010211"/>
    </source>
</evidence>
<reference evidence="4 5" key="1">
    <citation type="journal article" date="2019" name="Nat. Microbiol.">
        <title>Mediterranean grassland soil C-N compound turnover is dependent on rainfall and depth, and is mediated by genomically divergent microorganisms.</title>
        <authorList>
            <person name="Diamond S."/>
            <person name="Andeer P.F."/>
            <person name="Li Z."/>
            <person name="Crits-Christoph A."/>
            <person name="Burstein D."/>
            <person name="Anantharaman K."/>
            <person name="Lane K.R."/>
            <person name="Thomas B.C."/>
            <person name="Pan C."/>
            <person name="Northen T.R."/>
            <person name="Banfield J.F."/>
        </authorList>
    </citation>
    <scope>NUCLEOTIDE SEQUENCE [LARGE SCALE GENOMIC DNA]</scope>
    <source>
        <strain evidence="4">NP_8</strain>
    </source>
</reference>
<evidence type="ECO:0000313" key="4">
    <source>
        <dbReference type="EMBL" id="TMI71360.1"/>
    </source>
</evidence>
<dbReference type="GO" id="GO:0016787">
    <property type="term" value="F:hydrolase activity"/>
    <property type="evidence" value="ECO:0007669"/>
    <property type="project" value="UniProtKB-KW"/>
</dbReference>
<keyword evidence="4" id="KW-0378">Hydrolase</keyword>
<feature type="domain" description="Fumarylacetoacetase-like C-terminal" evidence="3">
    <location>
        <begin position="87"/>
        <end position="307"/>
    </location>
</feature>
<comment type="similarity">
    <text evidence="1">Belongs to the FAH family.</text>
</comment>
<dbReference type="Gene3D" id="3.90.850.10">
    <property type="entry name" value="Fumarylacetoacetase-like, C-terminal domain"/>
    <property type="match status" value="1"/>
</dbReference>
<accession>A0A537IJA2</accession>
<dbReference type="FunFam" id="3.90.850.10:FF:000002">
    <property type="entry name" value="2-hydroxyhepta-2,4-diene-1,7-dioate isomerase"/>
    <property type="match status" value="1"/>
</dbReference>
<proteinExistence type="inferred from homology"/>
<dbReference type="InterPro" id="IPR051121">
    <property type="entry name" value="FAH"/>
</dbReference>
<dbReference type="InterPro" id="IPR036663">
    <property type="entry name" value="Fumarylacetoacetase_C_sf"/>
</dbReference>
<dbReference type="AlphaFoldDB" id="A0A537IJA2"/>
<dbReference type="PANTHER" id="PTHR42796:SF4">
    <property type="entry name" value="FUMARYLACETOACETATE HYDROLASE DOMAIN-CONTAINING PROTEIN 2A"/>
    <property type="match status" value="1"/>
</dbReference>
<name>A0A537IJA2_9BACT</name>
<dbReference type="InterPro" id="IPR011234">
    <property type="entry name" value="Fumarylacetoacetase-like_C"/>
</dbReference>
<organism evidence="4 5">
    <name type="scientific">Candidatus Segetimicrobium genomatis</name>
    <dbReference type="NCBI Taxonomy" id="2569760"/>
    <lineage>
        <taxon>Bacteria</taxon>
        <taxon>Bacillati</taxon>
        <taxon>Candidatus Sysuimicrobiota</taxon>
        <taxon>Candidatus Sysuimicrobiia</taxon>
        <taxon>Candidatus Sysuimicrobiales</taxon>
        <taxon>Candidatus Segetimicrobiaceae</taxon>
        <taxon>Candidatus Segetimicrobium</taxon>
    </lineage>
</organism>
<dbReference type="GO" id="GO:0016853">
    <property type="term" value="F:isomerase activity"/>
    <property type="evidence" value="ECO:0007669"/>
    <property type="project" value="UniProtKB-ARBA"/>
</dbReference>
<protein>
    <submittedName>
        <fullName evidence="4">Fumarylacetoacetate hydrolase family protein</fullName>
    </submittedName>
</protein>
<dbReference type="GO" id="GO:0019752">
    <property type="term" value="P:carboxylic acid metabolic process"/>
    <property type="evidence" value="ECO:0007669"/>
    <property type="project" value="UniProtKB-ARBA"/>
</dbReference>
<dbReference type="Pfam" id="PF01557">
    <property type="entry name" value="FAA_hydrolase"/>
    <property type="match status" value="1"/>
</dbReference>
<dbReference type="SUPFAM" id="SSF56529">
    <property type="entry name" value="FAH"/>
    <property type="match status" value="1"/>
</dbReference>
<keyword evidence="2" id="KW-0479">Metal-binding</keyword>
<sequence length="309" mass="33445">MSYKLLSFQSGREARAGILVGDQVYDAARLTGQAAWSSVLGALQDWSRAHRGFGAAAKRIAAGKSRAKGVPLKRVKLLAPVLYPGNIYCAGANYTDHMAEMARAQGREPGPTMKDLGEKPWHFVKTSRSVVGPGAAVKLPAYSQKVDWEVELAAVIGRIAKDIPAEKALDCVAGYTVANDLSARDAMRRDKNPPTSPFHYDWVSQKCFDGSCPLGPWIVPAGELRDPHRLGIRLWVNGELMQDSNTGNLIFDTAEQIAMLSSRVTLYPGDLVLTGTPAGVGMGRGRFLKAGDAVRLWIEEIGELSHTMA</sequence>
<evidence type="ECO:0000256" key="2">
    <source>
        <dbReference type="ARBA" id="ARBA00022723"/>
    </source>
</evidence>